<keyword evidence="2" id="KW-1185">Reference proteome</keyword>
<dbReference type="Proteomes" id="UP000037510">
    <property type="component" value="Unassembled WGS sequence"/>
</dbReference>
<sequence length="196" mass="21174">MLDANGPDIPSHDVGFQEIGSAKRSVSRLTSLESQCGHTQYEWYTIVEVPRRTSTSPQRRGSAAPALAAEVRPFSEIPGPIGLPMMGHSAHVLPRIARRTSTSPQRRGSAAPALAAEVRPFSEIPGPIGLPMMGHSAHVLPRIGKRSNQACGPDNVLVPFLGAGDSSRNTELPVVLQFNKNRQATIPPYKFRQLTI</sequence>
<dbReference type="AlphaFoldDB" id="A0A0L7LQH7"/>
<evidence type="ECO:0000313" key="2">
    <source>
        <dbReference type="Proteomes" id="UP000037510"/>
    </source>
</evidence>
<evidence type="ECO:0000313" key="1">
    <source>
        <dbReference type="EMBL" id="KOB77654.1"/>
    </source>
</evidence>
<comment type="caution">
    <text evidence="1">The sequence shown here is derived from an EMBL/GenBank/DDBJ whole genome shotgun (WGS) entry which is preliminary data.</text>
</comment>
<proteinExistence type="predicted"/>
<protein>
    <submittedName>
        <fullName evidence="1">Putative cytochrome P450 49a1</fullName>
    </submittedName>
</protein>
<gene>
    <name evidence="1" type="ORF">OBRU01_03702</name>
</gene>
<accession>A0A0L7LQH7</accession>
<dbReference type="EMBL" id="JTDY01000334">
    <property type="protein sequence ID" value="KOB77654.1"/>
    <property type="molecule type" value="Genomic_DNA"/>
</dbReference>
<name>A0A0L7LQH7_OPEBR</name>
<reference evidence="1 2" key="1">
    <citation type="journal article" date="2015" name="Genome Biol. Evol.">
        <title>The genome of winter moth (Operophtera brumata) provides a genomic perspective on sexual dimorphism and phenology.</title>
        <authorList>
            <person name="Derks M.F."/>
            <person name="Smit S."/>
            <person name="Salis L."/>
            <person name="Schijlen E."/>
            <person name="Bossers A."/>
            <person name="Mateman C."/>
            <person name="Pijl A.S."/>
            <person name="de Ridder D."/>
            <person name="Groenen M.A."/>
            <person name="Visser M.E."/>
            <person name="Megens H.J."/>
        </authorList>
    </citation>
    <scope>NUCLEOTIDE SEQUENCE [LARGE SCALE GENOMIC DNA]</scope>
    <source>
        <strain evidence="1">WM2013NL</strain>
        <tissue evidence="1">Head and thorax</tissue>
    </source>
</reference>
<organism evidence="1 2">
    <name type="scientific">Operophtera brumata</name>
    <name type="common">Winter moth</name>
    <name type="synonym">Phalaena brumata</name>
    <dbReference type="NCBI Taxonomy" id="104452"/>
    <lineage>
        <taxon>Eukaryota</taxon>
        <taxon>Metazoa</taxon>
        <taxon>Ecdysozoa</taxon>
        <taxon>Arthropoda</taxon>
        <taxon>Hexapoda</taxon>
        <taxon>Insecta</taxon>
        <taxon>Pterygota</taxon>
        <taxon>Neoptera</taxon>
        <taxon>Endopterygota</taxon>
        <taxon>Lepidoptera</taxon>
        <taxon>Glossata</taxon>
        <taxon>Ditrysia</taxon>
        <taxon>Geometroidea</taxon>
        <taxon>Geometridae</taxon>
        <taxon>Larentiinae</taxon>
        <taxon>Operophtera</taxon>
    </lineage>
</organism>